<dbReference type="EMBL" id="JACRSU010000003">
    <property type="protein sequence ID" value="MBC8540920.1"/>
    <property type="molecule type" value="Genomic_DNA"/>
</dbReference>
<name>A0A926HZ92_9FIRM</name>
<dbReference type="Gene3D" id="1.10.1220.10">
    <property type="entry name" value="Met repressor-like"/>
    <property type="match status" value="1"/>
</dbReference>
<dbReference type="RefSeq" id="WP_249312581.1">
    <property type="nucleotide sequence ID" value="NZ_JACRSU010000003.1"/>
</dbReference>
<proteinExistence type="predicted"/>
<evidence type="ECO:0000313" key="2">
    <source>
        <dbReference type="Proteomes" id="UP000611762"/>
    </source>
</evidence>
<protein>
    <submittedName>
        <fullName evidence="1">Antitoxin</fullName>
    </submittedName>
</protein>
<sequence length="59" mass="6924">MIKNSTDYKRKFNAEKYDRLEITVPKGKKAVIKDFAEKQNKSVNGFVNEAIDEKMERDN</sequence>
<reference evidence="1" key="1">
    <citation type="submission" date="2020-08" db="EMBL/GenBank/DDBJ databases">
        <title>Genome public.</title>
        <authorList>
            <person name="Liu C."/>
            <person name="Sun Q."/>
        </authorList>
    </citation>
    <scope>NUCLEOTIDE SEQUENCE</scope>
    <source>
        <strain evidence="1">H8</strain>
    </source>
</reference>
<evidence type="ECO:0000313" key="1">
    <source>
        <dbReference type="EMBL" id="MBC8540920.1"/>
    </source>
</evidence>
<dbReference type="AlphaFoldDB" id="A0A926HZ92"/>
<gene>
    <name evidence="1" type="ORF">H8698_08020</name>
</gene>
<dbReference type="Proteomes" id="UP000611762">
    <property type="component" value="Unassembled WGS sequence"/>
</dbReference>
<dbReference type="GO" id="GO:0006355">
    <property type="term" value="P:regulation of DNA-templated transcription"/>
    <property type="evidence" value="ECO:0007669"/>
    <property type="project" value="InterPro"/>
</dbReference>
<accession>A0A926HZ92</accession>
<dbReference type="InterPro" id="IPR013321">
    <property type="entry name" value="Arc_rbn_hlx_hlx"/>
</dbReference>
<comment type="caution">
    <text evidence="1">The sequence shown here is derived from an EMBL/GenBank/DDBJ whole genome shotgun (WGS) entry which is preliminary data.</text>
</comment>
<keyword evidence="2" id="KW-1185">Reference proteome</keyword>
<organism evidence="1 2">
    <name type="scientific">Congzhengia minquanensis</name>
    <dbReference type="NCBI Taxonomy" id="2763657"/>
    <lineage>
        <taxon>Bacteria</taxon>
        <taxon>Bacillati</taxon>
        <taxon>Bacillota</taxon>
        <taxon>Clostridia</taxon>
        <taxon>Eubacteriales</taxon>
        <taxon>Oscillospiraceae</taxon>
        <taxon>Congzhengia</taxon>
    </lineage>
</organism>